<protein>
    <submittedName>
        <fullName evidence="1">Nitrogen permease regulator 3</fullName>
    </submittedName>
</protein>
<evidence type="ECO:0000313" key="2">
    <source>
        <dbReference type="Proteomes" id="UP001145114"/>
    </source>
</evidence>
<organism evidence="1 2">
    <name type="scientific">Spiromyces aspiralis</name>
    <dbReference type="NCBI Taxonomy" id="68401"/>
    <lineage>
        <taxon>Eukaryota</taxon>
        <taxon>Fungi</taxon>
        <taxon>Fungi incertae sedis</taxon>
        <taxon>Zoopagomycota</taxon>
        <taxon>Kickxellomycotina</taxon>
        <taxon>Kickxellomycetes</taxon>
        <taxon>Kickxellales</taxon>
        <taxon>Kickxellaceae</taxon>
        <taxon>Spiromyces</taxon>
    </lineage>
</organism>
<name>A0ACC1HGV0_9FUNG</name>
<keyword evidence="2" id="KW-1185">Reference proteome</keyword>
<sequence>MGHGGDGTRVRDWGSTSLLRRLNERVKAPPPEPFGLESILAAYYKTLEPPKTHKLDFHVVVLIDAHDANFELIAEGAYTGVVKKLAAALRWEQENSGWLSKQLRKLQRLNEYVIQKKLSFDMYKERMLSGSQLARYVEHIFHGLKQGDVVSMYIERIWASFHIPHTPLLPRLNATPQTLVSRPKCDLTDALSRVDERYYQYWIKGGGPKVRMINLLSQTLNDCGVGGGSVGDNRRGLHSLRADSGVPTTSGTPREGNARTSDNGVAIHGGARSALVSGDEATSYAEESALPGYQAPPASRDGFHCGEEEERGEGEGAASGEDNSNSNLRARDVNELFQRMHGFEPENYYDKDGGRDDGDEDFVAATHLNWASFDTGWDPTQNSGDHAWDSSDAAGMGVDQTGDRGADGNNLEEAYLRRLGIDASWGRTQADGSNTRDGVPDICMASPGYAWYGVEDYDGSDEHSVFLKDPSGERHRSANKYARVPRVLHGEWVTSNDTTYPTIEPYHALLLLKDARDIIKQLPIDASPTLYALLAKTSPRISLAYLHLYVDCSFAQISRLAAHLIYYRMARPICPISITKTYQISQYLKPGTIEEAAPVFNREFAPYKLHKVLALLRQKEKFYVAMSRYRDIMQAESKKGTARPWKVRIPTPSKALQYEILVFLLRKDILVQVHTWPTLLVPHELSEGSSNGITNSAEFLGAIGKHIAKVKKLSDRYWRQVFLPSKRSGRDPYNHMRARAVILRKRERGLQRQQELAQMLQPQPAPELGLNQGQELQSEGPHNKAETATNSEYGLSKLGEPDDEQARMNGPVGAKDLEDTEDGIVDLENLAKYLHQNTAWVPTVGYANAGPREKEFLENVVGGPRDKKLRRYMYYVELLDGRHHEEEIMFRLSMKRKSYDKLIKHLEPYLVIFRHP</sequence>
<gene>
    <name evidence="1" type="primary">npr3</name>
    <name evidence="1" type="ORF">EV182_003028</name>
</gene>
<comment type="caution">
    <text evidence="1">The sequence shown here is derived from an EMBL/GenBank/DDBJ whole genome shotgun (WGS) entry which is preliminary data.</text>
</comment>
<evidence type="ECO:0000313" key="1">
    <source>
        <dbReference type="EMBL" id="KAJ1674561.1"/>
    </source>
</evidence>
<proteinExistence type="predicted"/>
<dbReference type="Proteomes" id="UP001145114">
    <property type="component" value="Unassembled WGS sequence"/>
</dbReference>
<reference evidence="1" key="1">
    <citation type="submission" date="2022-06" db="EMBL/GenBank/DDBJ databases">
        <title>Phylogenomic reconstructions and comparative analyses of Kickxellomycotina fungi.</title>
        <authorList>
            <person name="Reynolds N.K."/>
            <person name="Stajich J.E."/>
            <person name="Barry K."/>
            <person name="Grigoriev I.V."/>
            <person name="Crous P."/>
            <person name="Smith M.E."/>
        </authorList>
    </citation>
    <scope>NUCLEOTIDE SEQUENCE</scope>
    <source>
        <strain evidence="1">RSA 2271</strain>
    </source>
</reference>
<dbReference type="EMBL" id="JAMZIH010005861">
    <property type="protein sequence ID" value="KAJ1674561.1"/>
    <property type="molecule type" value="Genomic_DNA"/>
</dbReference>
<accession>A0ACC1HGV0</accession>